<dbReference type="PANTHER" id="PTHR24292:SF102">
    <property type="entry name" value="CYTOCHROME P450 FAMILY-RELATED"/>
    <property type="match status" value="1"/>
</dbReference>
<reference evidence="16 17" key="1">
    <citation type="submission" date="2022-05" db="EMBL/GenBank/DDBJ databases">
        <title>A multi-omics perspective on studying reproductive biology in Daphnia sinensis.</title>
        <authorList>
            <person name="Jia J."/>
        </authorList>
    </citation>
    <scope>NUCLEOTIDE SEQUENCE [LARGE SCALE GENOMIC DNA]</scope>
    <source>
        <strain evidence="16 17">WSL</strain>
    </source>
</reference>
<dbReference type="PANTHER" id="PTHR24292">
    <property type="entry name" value="CYTOCHROME P450"/>
    <property type="match status" value="1"/>
</dbReference>
<dbReference type="FunFam" id="1.10.630.10:FF:000042">
    <property type="entry name" value="Cytochrome P450"/>
    <property type="match status" value="1"/>
</dbReference>
<name>A0AAD5PPU7_9CRUS</name>
<sequence>MDAFEYLSSPLTWAVTFISCLYILYKYVTLQFNYFVDQGIPGPKPMPIFGNMWGLWKKNTAEHDASLVKKYGKIFGYFDGPNPNLWITDTEMIKAIFVKDFNHFVDRRSFQFKTNVVRKWLTVLRGQEWKDVRSSVTPAFTTGKIKRMSLLINDCVHKLCDSIAAQTEGKINAKLIFSAFTMDVIARCAFGLKIDNLGDKDDPFVQNAQFIFNPPSNKTPLILLPFTYPKLFSLFGESLFVTKQLKFFFQLLQNMIRERSQSEEKYHDFIEVANEAISEFTKDVGGKKVAMWSREEIEEILIGQSTLFMLAGFDTTATTLTNTCFELARNPDIQDKLYGSIIKKLEDYDDICHELIQDLPYLEQVLLEVLRLYPPALRTDRQCTKDISYDNGRINIKAGVMVTVPIYALHHMEEYYPNPEKFDPERWTPENKAKRSPYSFMAFGAGPRNCVGMRFAMEEMKMAICTLVKKFHFFVVKETPEKLQFDDGFQTALQPTRAILGIESRHSNFN</sequence>
<evidence type="ECO:0000256" key="9">
    <source>
        <dbReference type="ARBA" id="ARBA00023002"/>
    </source>
</evidence>
<keyword evidence="11 14" id="KW-0503">Monooxygenase</keyword>
<organism evidence="16 17">
    <name type="scientific">Daphnia sinensis</name>
    <dbReference type="NCBI Taxonomy" id="1820382"/>
    <lineage>
        <taxon>Eukaryota</taxon>
        <taxon>Metazoa</taxon>
        <taxon>Ecdysozoa</taxon>
        <taxon>Arthropoda</taxon>
        <taxon>Crustacea</taxon>
        <taxon>Branchiopoda</taxon>
        <taxon>Diplostraca</taxon>
        <taxon>Cladocera</taxon>
        <taxon>Anomopoda</taxon>
        <taxon>Daphniidae</taxon>
        <taxon>Daphnia</taxon>
        <taxon>Daphnia similis group</taxon>
    </lineage>
</organism>
<dbReference type="InterPro" id="IPR017972">
    <property type="entry name" value="Cyt_P450_CS"/>
</dbReference>
<dbReference type="GO" id="GO:0016705">
    <property type="term" value="F:oxidoreductase activity, acting on paired donors, with incorporation or reduction of molecular oxygen"/>
    <property type="evidence" value="ECO:0007669"/>
    <property type="project" value="InterPro"/>
</dbReference>
<comment type="subcellular location">
    <subcellularLocation>
        <location evidence="3">Endoplasmic reticulum membrane</location>
        <topology evidence="3">Peripheral membrane protein</topology>
    </subcellularLocation>
    <subcellularLocation>
        <location evidence="2">Microsome membrane</location>
        <topology evidence="2">Peripheral membrane protein</topology>
    </subcellularLocation>
</comment>
<evidence type="ECO:0000256" key="11">
    <source>
        <dbReference type="ARBA" id="ARBA00023033"/>
    </source>
</evidence>
<dbReference type="AlphaFoldDB" id="A0AAD5PPU7"/>
<keyword evidence="9 14" id="KW-0560">Oxidoreductase</keyword>
<keyword evidence="10 13" id="KW-0408">Iron</keyword>
<evidence type="ECO:0000256" key="13">
    <source>
        <dbReference type="PIRSR" id="PIRSR602401-1"/>
    </source>
</evidence>
<evidence type="ECO:0000256" key="1">
    <source>
        <dbReference type="ARBA" id="ARBA00001971"/>
    </source>
</evidence>
<keyword evidence="7" id="KW-0256">Endoplasmic reticulum</keyword>
<dbReference type="GO" id="GO:0020037">
    <property type="term" value="F:heme binding"/>
    <property type="evidence" value="ECO:0007669"/>
    <property type="project" value="InterPro"/>
</dbReference>
<dbReference type="InterPro" id="IPR001128">
    <property type="entry name" value="Cyt_P450"/>
</dbReference>
<dbReference type="InterPro" id="IPR036396">
    <property type="entry name" value="Cyt_P450_sf"/>
</dbReference>
<keyword evidence="8" id="KW-0492">Microsome</keyword>
<dbReference type="GO" id="GO:0005506">
    <property type="term" value="F:iron ion binding"/>
    <property type="evidence" value="ECO:0007669"/>
    <property type="project" value="InterPro"/>
</dbReference>
<dbReference type="CDD" id="cd11055">
    <property type="entry name" value="CYP3A-like"/>
    <property type="match status" value="1"/>
</dbReference>
<gene>
    <name evidence="16" type="ORF">GHT06_022785</name>
</gene>
<comment type="caution">
    <text evidence="16">The sequence shown here is derived from an EMBL/GenBank/DDBJ whole genome shotgun (WGS) entry which is preliminary data.</text>
</comment>
<protein>
    <submittedName>
        <fullName evidence="16">Uncharacterized protein</fullName>
    </submittedName>
</protein>
<evidence type="ECO:0000256" key="3">
    <source>
        <dbReference type="ARBA" id="ARBA00004406"/>
    </source>
</evidence>
<dbReference type="PRINTS" id="PR00463">
    <property type="entry name" value="EP450I"/>
</dbReference>
<evidence type="ECO:0000313" key="16">
    <source>
        <dbReference type="EMBL" id="KAI9552419.1"/>
    </source>
</evidence>
<evidence type="ECO:0000256" key="6">
    <source>
        <dbReference type="ARBA" id="ARBA00022723"/>
    </source>
</evidence>
<dbReference type="GO" id="GO:0005789">
    <property type="term" value="C:endoplasmic reticulum membrane"/>
    <property type="evidence" value="ECO:0007669"/>
    <property type="project" value="UniProtKB-SubCell"/>
</dbReference>
<evidence type="ECO:0000256" key="12">
    <source>
        <dbReference type="ARBA" id="ARBA00023136"/>
    </source>
</evidence>
<keyword evidence="6 13" id="KW-0479">Metal-binding</keyword>
<keyword evidence="12 15" id="KW-0472">Membrane</keyword>
<feature type="transmembrane region" description="Helical" evidence="15">
    <location>
        <begin position="6"/>
        <end position="25"/>
    </location>
</feature>
<dbReference type="EMBL" id="WJBH02000010">
    <property type="protein sequence ID" value="KAI9552419.1"/>
    <property type="molecule type" value="Genomic_DNA"/>
</dbReference>
<evidence type="ECO:0000256" key="4">
    <source>
        <dbReference type="ARBA" id="ARBA00010617"/>
    </source>
</evidence>
<dbReference type="Gene3D" id="1.10.630.10">
    <property type="entry name" value="Cytochrome P450"/>
    <property type="match status" value="1"/>
</dbReference>
<keyword evidence="17" id="KW-1185">Reference proteome</keyword>
<dbReference type="Pfam" id="PF00067">
    <property type="entry name" value="p450"/>
    <property type="match status" value="1"/>
</dbReference>
<feature type="binding site" description="axial binding residue" evidence="13">
    <location>
        <position position="450"/>
    </location>
    <ligand>
        <name>heme</name>
        <dbReference type="ChEBI" id="CHEBI:30413"/>
    </ligand>
    <ligandPart>
        <name>Fe</name>
        <dbReference type="ChEBI" id="CHEBI:18248"/>
    </ligandPart>
</feature>
<dbReference type="PRINTS" id="PR00385">
    <property type="entry name" value="P450"/>
</dbReference>
<dbReference type="Proteomes" id="UP000820818">
    <property type="component" value="Linkage Group LG10"/>
</dbReference>
<keyword evidence="5 13" id="KW-0349">Heme</keyword>
<accession>A0AAD5PPU7</accession>
<evidence type="ECO:0000256" key="2">
    <source>
        <dbReference type="ARBA" id="ARBA00004174"/>
    </source>
</evidence>
<evidence type="ECO:0000256" key="7">
    <source>
        <dbReference type="ARBA" id="ARBA00022824"/>
    </source>
</evidence>
<evidence type="ECO:0000256" key="14">
    <source>
        <dbReference type="RuleBase" id="RU000461"/>
    </source>
</evidence>
<dbReference type="InterPro" id="IPR050476">
    <property type="entry name" value="Insect_CytP450_Detox"/>
</dbReference>
<evidence type="ECO:0000256" key="10">
    <source>
        <dbReference type="ARBA" id="ARBA00023004"/>
    </source>
</evidence>
<evidence type="ECO:0000313" key="17">
    <source>
        <dbReference type="Proteomes" id="UP000820818"/>
    </source>
</evidence>
<dbReference type="SUPFAM" id="SSF48264">
    <property type="entry name" value="Cytochrome P450"/>
    <property type="match status" value="1"/>
</dbReference>
<dbReference type="PROSITE" id="PS00086">
    <property type="entry name" value="CYTOCHROME_P450"/>
    <property type="match status" value="1"/>
</dbReference>
<evidence type="ECO:0000256" key="15">
    <source>
        <dbReference type="SAM" id="Phobius"/>
    </source>
</evidence>
<dbReference type="InterPro" id="IPR002401">
    <property type="entry name" value="Cyt_P450_E_grp-I"/>
</dbReference>
<dbReference type="GO" id="GO:0004497">
    <property type="term" value="F:monooxygenase activity"/>
    <property type="evidence" value="ECO:0007669"/>
    <property type="project" value="UniProtKB-KW"/>
</dbReference>
<keyword evidence="15" id="KW-0812">Transmembrane</keyword>
<comment type="similarity">
    <text evidence="4 14">Belongs to the cytochrome P450 family.</text>
</comment>
<evidence type="ECO:0000256" key="5">
    <source>
        <dbReference type="ARBA" id="ARBA00022617"/>
    </source>
</evidence>
<evidence type="ECO:0000256" key="8">
    <source>
        <dbReference type="ARBA" id="ARBA00022848"/>
    </source>
</evidence>
<proteinExistence type="inferred from homology"/>
<keyword evidence="15" id="KW-1133">Transmembrane helix</keyword>
<comment type="cofactor">
    <cofactor evidence="1 13">
        <name>heme</name>
        <dbReference type="ChEBI" id="CHEBI:30413"/>
    </cofactor>
</comment>